<gene>
    <name evidence="9" type="ORF">N8M53_08065</name>
</gene>
<comment type="catalytic activity">
    <reaction evidence="6">
        <text>L-threonyl-[protein] + ATP = 3-O-(5'-adenylyl)-L-threonyl-[protein] + diphosphate</text>
        <dbReference type="Rhea" id="RHEA:54292"/>
        <dbReference type="Rhea" id="RHEA-COMP:11060"/>
        <dbReference type="Rhea" id="RHEA-COMP:13847"/>
        <dbReference type="ChEBI" id="CHEBI:30013"/>
        <dbReference type="ChEBI" id="CHEBI:30616"/>
        <dbReference type="ChEBI" id="CHEBI:33019"/>
        <dbReference type="ChEBI" id="CHEBI:138113"/>
        <dbReference type="EC" id="2.7.7.108"/>
    </reaction>
</comment>
<reference evidence="9" key="1">
    <citation type="submission" date="2022-09" db="EMBL/GenBank/DDBJ databases">
        <authorList>
            <person name="Li Z.-J."/>
        </authorList>
    </citation>
    <scope>NUCLEOTIDE SEQUENCE</scope>
    <source>
        <strain evidence="9">TGB11</strain>
    </source>
</reference>
<keyword evidence="3" id="KW-0547">Nucleotide-binding</keyword>
<dbReference type="GO" id="GO:0070733">
    <property type="term" value="F:AMPylase activity"/>
    <property type="evidence" value="ECO:0007669"/>
    <property type="project" value="UniProtKB-EC"/>
</dbReference>
<dbReference type="InterPro" id="IPR036597">
    <property type="entry name" value="Fido-like_dom_sf"/>
</dbReference>
<dbReference type="AlphaFoldDB" id="A0AA47KIV9"/>
<dbReference type="SUPFAM" id="SSF140931">
    <property type="entry name" value="Fic-like"/>
    <property type="match status" value="1"/>
</dbReference>
<keyword evidence="2" id="KW-0548">Nucleotidyltransferase</keyword>
<dbReference type="Pfam" id="PF02661">
    <property type="entry name" value="Fic"/>
    <property type="match status" value="1"/>
</dbReference>
<dbReference type="InterPro" id="IPR003812">
    <property type="entry name" value="Fido"/>
</dbReference>
<evidence type="ECO:0000256" key="6">
    <source>
        <dbReference type="ARBA" id="ARBA00047939"/>
    </source>
</evidence>
<protein>
    <recommendedName>
        <fullName evidence="5">protein adenylyltransferase</fullName>
        <ecNumber evidence="5">2.7.7.108</ecNumber>
    </recommendedName>
</protein>
<dbReference type="EC" id="2.7.7.108" evidence="5"/>
<evidence type="ECO:0000313" key="9">
    <source>
        <dbReference type="EMBL" id="WBA07805.1"/>
    </source>
</evidence>
<dbReference type="PANTHER" id="PTHR39560">
    <property type="entry name" value="PROTEIN ADENYLYLTRANSFERASE FIC-RELATED"/>
    <property type="match status" value="1"/>
</dbReference>
<dbReference type="PANTHER" id="PTHR39560:SF1">
    <property type="entry name" value="PROTEIN ADENYLYLTRANSFERASE FIC-RELATED"/>
    <property type="match status" value="1"/>
</dbReference>
<evidence type="ECO:0000256" key="3">
    <source>
        <dbReference type="ARBA" id="ARBA00022741"/>
    </source>
</evidence>
<evidence type="ECO:0000256" key="5">
    <source>
        <dbReference type="ARBA" id="ARBA00034531"/>
    </source>
</evidence>
<keyword evidence="1" id="KW-0808">Transferase</keyword>
<dbReference type="Proteomes" id="UP001164748">
    <property type="component" value="Chromosome"/>
</dbReference>
<evidence type="ECO:0000313" key="10">
    <source>
        <dbReference type="Proteomes" id="UP001164748"/>
    </source>
</evidence>
<dbReference type="PROSITE" id="PS51459">
    <property type="entry name" value="FIDO"/>
    <property type="match status" value="1"/>
</dbReference>
<dbReference type="GO" id="GO:0051302">
    <property type="term" value="P:regulation of cell division"/>
    <property type="evidence" value="ECO:0007669"/>
    <property type="project" value="TreeGrafter"/>
</dbReference>
<evidence type="ECO:0000256" key="7">
    <source>
        <dbReference type="ARBA" id="ARBA00048696"/>
    </source>
</evidence>
<keyword evidence="4" id="KW-0067">ATP-binding</keyword>
<comment type="catalytic activity">
    <reaction evidence="7">
        <text>L-tyrosyl-[protein] + ATP = O-(5'-adenylyl)-L-tyrosyl-[protein] + diphosphate</text>
        <dbReference type="Rhea" id="RHEA:54288"/>
        <dbReference type="Rhea" id="RHEA-COMP:10136"/>
        <dbReference type="Rhea" id="RHEA-COMP:13846"/>
        <dbReference type="ChEBI" id="CHEBI:30616"/>
        <dbReference type="ChEBI" id="CHEBI:33019"/>
        <dbReference type="ChEBI" id="CHEBI:46858"/>
        <dbReference type="ChEBI" id="CHEBI:83624"/>
        <dbReference type="EC" id="2.7.7.108"/>
    </reaction>
</comment>
<dbReference type="Gene3D" id="1.10.3290.10">
    <property type="entry name" value="Fido-like domain"/>
    <property type="match status" value="1"/>
</dbReference>
<dbReference type="GO" id="GO:0005524">
    <property type="term" value="F:ATP binding"/>
    <property type="evidence" value="ECO:0007669"/>
    <property type="project" value="UniProtKB-KW"/>
</dbReference>
<evidence type="ECO:0000256" key="1">
    <source>
        <dbReference type="ARBA" id="ARBA00022679"/>
    </source>
</evidence>
<evidence type="ECO:0000256" key="2">
    <source>
        <dbReference type="ARBA" id="ARBA00022695"/>
    </source>
</evidence>
<dbReference type="RefSeq" id="WP_269578399.1">
    <property type="nucleotide sequence ID" value="NZ_CP114588.1"/>
</dbReference>
<accession>A0AA47KIV9</accession>
<organism evidence="9 10">
    <name type="scientific">Salinivibrio kushneri</name>
    <dbReference type="NCBI Taxonomy" id="1908198"/>
    <lineage>
        <taxon>Bacteria</taxon>
        <taxon>Pseudomonadati</taxon>
        <taxon>Pseudomonadota</taxon>
        <taxon>Gammaproteobacteria</taxon>
        <taxon>Vibrionales</taxon>
        <taxon>Vibrionaceae</taxon>
        <taxon>Salinivibrio</taxon>
    </lineage>
</organism>
<proteinExistence type="predicted"/>
<dbReference type="EMBL" id="CP114588">
    <property type="protein sequence ID" value="WBA07805.1"/>
    <property type="molecule type" value="Genomic_DNA"/>
</dbReference>
<name>A0AA47KIV9_9GAMM</name>
<sequence length="214" mass="24686">MSRYQTQSSEAQYQPGSGEQVLKNYIGVTDPTEMEDIEAILLSKLYERVFTGGHFPRRLRFTTLASWHRQWLGNVYPWAGQVRNVELSKGGFRFTSPKQIGPCLHHFEQAFLSRHTGMASMSRQAFIRYLAHSHVELILIHPFREGNGRISRLLIDVLCQQAGLGLLDYRLWEENKDFYVAAIQAGVGHDYQHMERLINDILPRQISPISISER</sequence>
<evidence type="ECO:0000259" key="8">
    <source>
        <dbReference type="PROSITE" id="PS51459"/>
    </source>
</evidence>
<evidence type="ECO:0000256" key="4">
    <source>
        <dbReference type="ARBA" id="ARBA00022840"/>
    </source>
</evidence>
<feature type="domain" description="Fido" evidence="8">
    <location>
        <begin position="59"/>
        <end position="203"/>
    </location>
</feature>